<dbReference type="Proteomes" id="UP000887013">
    <property type="component" value="Unassembled WGS sequence"/>
</dbReference>
<evidence type="ECO:0000256" key="1">
    <source>
        <dbReference type="SAM" id="SignalP"/>
    </source>
</evidence>
<name>A0A8X6NAZ7_NEPPI</name>
<comment type="caution">
    <text evidence="2">The sequence shown here is derived from an EMBL/GenBank/DDBJ whole genome shotgun (WGS) entry which is preliminary data.</text>
</comment>
<feature type="signal peptide" evidence="1">
    <location>
        <begin position="1"/>
        <end position="26"/>
    </location>
</feature>
<keyword evidence="3" id="KW-1185">Reference proteome</keyword>
<evidence type="ECO:0000313" key="3">
    <source>
        <dbReference type="Proteomes" id="UP000887013"/>
    </source>
</evidence>
<proteinExistence type="predicted"/>
<feature type="chain" id="PRO_5036459698" evidence="1">
    <location>
        <begin position="27"/>
        <end position="90"/>
    </location>
</feature>
<organism evidence="2 3">
    <name type="scientific">Nephila pilipes</name>
    <name type="common">Giant wood spider</name>
    <name type="synonym">Nephila maculata</name>
    <dbReference type="NCBI Taxonomy" id="299642"/>
    <lineage>
        <taxon>Eukaryota</taxon>
        <taxon>Metazoa</taxon>
        <taxon>Ecdysozoa</taxon>
        <taxon>Arthropoda</taxon>
        <taxon>Chelicerata</taxon>
        <taxon>Arachnida</taxon>
        <taxon>Araneae</taxon>
        <taxon>Araneomorphae</taxon>
        <taxon>Entelegynae</taxon>
        <taxon>Araneoidea</taxon>
        <taxon>Nephilidae</taxon>
        <taxon>Nephila</taxon>
    </lineage>
</organism>
<sequence length="90" mass="10183">MVLENPATFLSILILTTSCLILTSRGDETEASEDVLKYLWSLLHSHNDEPVPDFKEMLLNMSPEDKKKMKQLFDDAVAAQKESGRTDEVL</sequence>
<evidence type="ECO:0000313" key="2">
    <source>
        <dbReference type="EMBL" id="GFT03625.1"/>
    </source>
</evidence>
<keyword evidence="1" id="KW-0732">Signal</keyword>
<dbReference type="OrthoDB" id="10556596at2759"/>
<reference evidence="2" key="1">
    <citation type="submission" date="2020-08" db="EMBL/GenBank/DDBJ databases">
        <title>Multicomponent nature underlies the extraordinary mechanical properties of spider dragline silk.</title>
        <authorList>
            <person name="Kono N."/>
            <person name="Nakamura H."/>
            <person name="Mori M."/>
            <person name="Yoshida Y."/>
            <person name="Ohtoshi R."/>
            <person name="Malay A.D."/>
            <person name="Moran D.A.P."/>
            <person name="Tomita M."/>
            <person name="Numata K."/>
            <person name="Arakawa K."/>
        </authorList>
    </citation>
    <scope>NUCLEOTIDE SEQUENCE</scope>
</reference>
<dbReference type="AlphaFoldDB" id="A0A8X6NAZ7"/>
<gene>
    <name evidence="2" type="ORF">NPIL_461971</name>
</gene>
<accession>A0A8X6NAZ7</accession>
<protein>
    <submittedName>
        <fullName evidence="2">Uncharacterized protein</fullName>
    </submittedName>
</protein>
<dbReference type="EMBL" id="BMAW01007398">
    <property type="protein sequence ID" value="GFT03625.1"/>
    <property type="molecule type" value="Genomic_DNA"/>
</dbReference>